<comment type="caution">
    <text evidence="2">The sequence shown here is derived from an EMBL/GenBank/DDBJ whole genome shotgun (WGS) entry which is preliminary data.</text>
</comment>
<evidence type="ECO:0000256" key="1">
    <source>
        <dbReference type="SAM" id="MobiDB-lite"/>
    </source>
</evidence>
<dbReference type="EMBL" id="BQNB010016815">
    <property type="protein sequence ID" value="GJT56100.1"/>
    <property type="molecule type" value="Genomic_DNA"/>
</dbReference>
<organism evidence="2 3">
    <name type="scientific">Tanacetum coccineum</name>
    <dbReference type="NCBI Taxonomy" id="301880"/>
    <lineage>
        <taxon>Eukaryota</taxon>
        <taxon>Viridiplantae</taxon>
        <taxon>Streptophyta</taxon>
        <taxon>Embryophyta</taxon>
        <taxon>Tracheophyta</taxon>
        <taxon>Spermatophyta</taxon>
        <taxon>Magnoliopsida</taxon>
        <taxon>eudicotyledons</taxon>
        <taxon>Gunneridae</taxon>
        <taxon>Pentapetalae</taxon>
        <taxon>asterids</taxon>
        <taxon>campanulids</taxon>
        <taxon>Asterales</taxon>
        <taxon>Asteraceae</taxon>
        <taxon>Asteroideae</taxon>
        <taxon>Anthemideae</taxon>
        <taxon>Anthemidinae</taxon>
        <taxon>Tanacetum</taxon>
    </lineage>
</organism>
<evidence type="ECO:0000313" key="2">
    <source>
        <dbReference type="EMBL" id="GJT56100.1"/>
    </source>
</evidence>
<gene>
    <name evidence="2" type="ORF">Tco_0991154</name>
</gene>
<dbReference type="Proteomes" id="UP001151760">
    <property type="component" value="Unassembled WGS sequence"/>
</dbReference>
<feature type="compositionally biased region" description="Polar residues" evidence="1">
    <location>
        <begin position="82"/>
        <end position="99"/>
    </location>
</feature>
<proteinExistence type="predicted"/>
<name>A0ABQ5EZN1_9ASTR</name>
<sequence length="110" mass="12504">MCRSGMAPSATVPNPAHTHVVHEDSIASVMTSTDAKCSSQLRLGDTNSDAYRDKKHSSWYQQMRSSTCVQQAQADCRHQRLPVNQESPTIYNRDTNSNVYRDKNHSTWYQ</sequence>
<feature type="compositionally biased region" description="Basic and acidic residues" evidence="1">
    <location>
        <begin position="100"/>
        <end position="110"/>
    </location>
</feature>
<evidence type="ECO:0000313" key="3">
    <source>
        <dbReference type="Proteomes" id="UP001151760"/>
    </source>
</evidence>
<reference evidence="2" key="1">
    <citation type="journal article" date="2022" name="Int. J. Mol. Sci.">
        <title>Draft Genome of Tanacetum Coccineum: Genomic Comparison of Closely Related Tanacetum-Family Plants.</title>
        <authorList>
            <person name="Yamashiro T."/>
            <person name="Shiraishi A."/>
            <person name="Nakayama K."/>
            <person name="Satake H."/>
        </authorList>
    </citation>
    <scope>NUCLEOTIDE SEQUENCE</scope>
</reference>
<keyword evidence="3" id="KW-1185">Reference proteome</keyword>
<reference evidence="2" key="2">
    <citation type="submission" date="2022-01" db="EMBL/GenBank/DDBJ databases">
        <authorList>
            <person name="Yamashiro T."/>
            <person name="Shiraishi A."/>
            <person name="Satake H."/>
            <person name="Nakayama K."/>
        </authorList>
    </citation>
    <scope>NUCLEOTIDE SEQUENCE</scope>
</reference>
<feature type="region of interest" description="Disordered" evidence="1">
    <location>
        <begin position="80"/>
        <end position="110"/>
    </location>
</feature>
<protein>
    <submittedName>
        <fullName evidence="2">Uncharacterized protein</fullName>
    </submittedName>
</protein>
<accession>A0ABQ5EZN1</accession>